<keyword evidence="3" id="KW-1185">Reference proteome</keyword>
<organism evidence="2 3">
    <name type="scientific">Dreissena polymorpha</name>
    <name type="common">Zebra mussel</name>
    <name type="synonym">Mytilus polymorpha</name>
    <dbReference type="NCBI Taxonomy" id="45954"/>
    <lineage>
        <taxon>Eukaryota</taxon>
        <taxon>Metazoa</taxon>
        <taxon>Spiralia</taxon>
        <taxon>Lophotrochozoa</taxon>
        <taxon>Mollusca</taxon>
        <taxon>Bivalvia</taxon>
        <taxon>Autobranchia</taxon>
        <taxon>Heteroconchia</taxon>
        <taxon>Euheterodonta</taxon>
        <taxon>Imparidentia</taxon>
        <taxon>Neoheterodontei</taxon>
        <taxon>Myida</taxon>
        <taxon>Dreissenoidea</taxon>
        <taxon>Dreissenidae</taxon>
        <taxon>Dreissena</taxon>
    </lineage>
</organism>
<name>A0A9D4IXE9_DREPO</name>
<evidence type="ECO:0000313" key="3">
    <source>
        <dbReference type="Proteomes" id="UP000828390"/>
    </source>
</evidence>
<protein>
    <submittedName>
        <fullName evidence="2">Uncharacterized protein</fullName>
    </submittedName>
</protein>
<reference evidence="2" key="2">
    <citation type="submission" date="2020-11" db="EMBL/GenBank/DDBJ databases">
        <authorList>
            <person name="McCartney M.A."/>
            <person name="Auch B."/>
            <person name="Kono T."/>
            <person name="Mallez S."/>
            <person name="Becker A."/>
            <person name="Gohl D.M."/>
            <person name="Silverstein K.A.T."/>
            <person name="Koren S."/>
            <person name="Bechman K.B."/>
            <person name="Herman A."/>
            <person name="Abrahante J.E."/>
            <person name="Garbe J."/>
        </authorList>
    </citation>
    <scope>NUCLEOTIDE SEQUENCE</scope>
    <source>
        <strain evidence="2">Duluth1</strain>
        <tissue evidence="2">Whole animal</tissue>
    </source>
</reference>
<proteinExistence type="predicted"/>
<gene>
    <name evidence="2" type="ORF">DPMN_165887</name>
</gene>
<reference evidence="2" key="1">
    <citation type="journal article" date="2019" name="bioRxiv">
        <title>The Genome of the Zebra Mussel, Dreissena polymorpha: A Resource for Invasive Species Research.</title>
        <authorList>
            <person name="McCartney M.A."/>
            <person name="Auch B."/>
            <person name="Kono T."/>
            <person name="Mallez S."/>
            <person name="Zhang Y."/>
            <person name="Obille A."/>
            <person name="Becker A."/>
            <person name="Abrahante J.E."/>
            <person name="Garbe J."/>
            <person name="Badalamenti J.P."/>
            <person name="Herman A."/>
            <person name="Mangelson H."/>
            <person name="Liachko I."/>
            <person name="Sullivan S."/>
            <person name="Sone E.D."/>
            <person name="Koren S."/>
            <person name="Silverstein K.A.T."/>
            <person name="Beckman K.B."/>
            <person name="Gohl D.M."/>
        </authorList>
    </citation>
    <scope>NUCLEOTIDE SEQUENCE</scope>
    <source>
        <strain evidence="2">Duluth1</strain>
        <tissue evidence="2">Whole animal</tissue>
    </source>
</reference>
<evidence type="ECO:0000256" key="1">
    <source>
        <dbReference type="SAM" id="MobiDB-lite"/>
    </source>
</evidence>
<evidence type="ECO:0000313" key="2">
    <source>
        <dbReference type="EMBL" id="KAH3787758.1"/>
    </source>
</evidence>
<comment type="caution">
    <text evidence="2">The sequence shown here is derived from an EMBL/GenBank/DDBJ whole genome shotgun (WGS) entry which is preliminary data.</text>
</comment>
<dbReference type="EMBL" id="JAIWYP010000008">
    <property type="protein sequence ID" value="KAH3787758.1"/>
    <property type="molecule type" value="Genomic_DNA"/>
</dbReference>
<dbReference type="Proteomes" id="UP000828390">
    <property type="component" value="Unassembled WGS sequence"/>
</dbReference>
<sequence>MHCPNSADPEDHDVSISETSRSDTLPGGRRIKVVMDISDIMGEPTSGEYSSCTLPFNLLHSQREKLFEHADQLNENDSSDVDKVFATQNKNSIPLPPIQAFVEGVHEGFIDLPDASQSDLNMEITHVCSSMQEKLPNTETELHVCQSVNTENVPVCLSLLQDKVNNSVAEICPDIGIELKPLCLSLTQERSINKSAEIYSDIKTDIVHMCHSPVHNPSDLTKQVKPKNKNASFSSFSEELTYAHAYENVELKTDDVEPLCICPSHDDSFNATTEELVYLNVIEPVCISPKSRELTVIEDDGLKMSLVHCECPPSNRKAIPANQVFQIDGELFYIPSAKLLNIGSLQIYGYEKGGSWYVPMALLNRILEADVQELFTQVAISSCFSLIFQRMGKNEIDFLKQKCSFDDTVESGYLISTSDLQYICSAIADELYDNVIQTLAYGNLCENKLQENSMCSSCGLTIKNSGASGSFSLSGGSNDCLQSNAKKTSEIKDVGDSTVNEKENVDYNAKAENEYESEFDMGRKAFRTRLKMLQNTIETGYKQRIKQSKSNLNYVINKAKSHKKQRDSIAEIVLAVGDYIVKDITVFKNRMKTNKVVLTNSKQCKMEEIDFEGKSLKEKERSDRKDPVFDPELETKMAANHLEKIAEAFDSYDWRAAEFQEPIYLNMDDDQGCFYKYDMLTDEHLVEIVNSAAMEADRTYQNGKSVHIDVDKDQLEGGSVSTDNKDDLSLNMNNSGDGWNDELCKETKIDMPHEKGDSLNAVPYNNLYSGHVKEVNDHVGPIVDKPQMNSDCRHEIKMKNGIIQSSSNIKKRVMRNGGLKENIQKKSKMTTKQHLNGCKLLNTELTKENSKCENSVISERSIDVSEAENGRTNMPGQIHVTKKEDMEPQVKAEEYPRQVVSSQHGLTQKKEMEENIRKFVKFSCNLTLEGNIKSKVEGFVPGAEQVFPALFSPDPNHLMARYLRKRFCFAAEEFMDHLLKQNHVRESLPQGNHVLSETLQEKRNCSDVQPKSLYSQHIPNHCIKETSSIVSQESPLKENSICSSIQKTSPDRQAVPNVTYSSSIMCSTNTDCPTLKLVLRPQVPKMLIKKNPKTCDFNAIPLDRVDAEVLPFNTYARCQSSQSNEVKVFDSKMSQKNEISSSIKEKLVELRNYSKSRCDQSVSESANTNFEDCTEEQTSISDNPKHDFEALVTVADGKSAVSGVENDDNGIDSCIVVERRERRKHIILKFKRSTSLQLDVNNNGVTTNSTVAVQPNPVQVESAGSEEGITQSDRTGHVVKTSLSVNGGDNQKQLLSKTLVRRKRTKSENSCGIKMKFRRLSEEKVFSSEFVTQLSNAELAISDKQTKGKELKDKVEEIQSVVTCPKQMWDLDVFKCFVRLQRVCIPGCNFSFFV</sequence>
<feature type="region of interest" description="Disordered" evidence="1">
    <location>
        <begin position="1"/>
        <end position="27"/>
    </location>
</feature>
<accession>A0A9D4IXE9</accession>